<dbReference type="PANTHER" id="PTHR43546">
    <property type="entry name" value="UPF0173 METAL-DEPENDENT HYDROLASE MJ1163-RELATED"/>
    <property type="match status" value="1"/>
</dbReference>
<dbReference type="InterPro" id="IPR036866">
    <property type="entry name" value="RibonucZ/Hydroxyglut_hydro"/>
</dbReference>
<gene>
    <name evidence="3" type="ORF">H9L14_00150</name>
</gene>
<feature type="domain" description="Metallo-beta-lactamase" evidence="2">
    <location>
        <begin position="24"/>
        <end position="216"/>
    </location>
</feature>
<evidence type="ECO:0000259" key="2">
    <source>
        <dbReference type="Pfam" id="PF12706"/>
    </source>
</evidence>
<sequence>MDAAPVEITLIGGPTVMIEIAGIRLVTDPTFDPPGPHPSGAVKLEKTEGPALSTEEVGPVDAVLLSHDQHADNFDQAGRRFAENAKVVLTTDAANRRLGGNSVGLKPWRSYRLGGRNGLTVVATPARHGPPGAERTLGDVTGFVIQSAAKKDLIYVTGDTVFYDGVAEVARRYKPDVVIAFAGAARTRGPFNLTMGNNDLLELASVFRGARIMTVHNRGWKHFTEGPDSVAAAAEIFAPQGQVQSLVPGRKLVLSVDSGTPPSDPHAN</sequence>
<dbReference type="Gene3D" id="3.60.15.10">
    <property type="entry name" value="Ribonuclease Z/Hydroxyacylglutathione hydrolase-like"/>
    <property type="match status" value="1"/>
</dbReference>
<keyword evidence="4" id="KW-1185">Reference proteome</keyword>
<dbReference type="Proteomes" id="UP000516105">
    <property type="component" value="Chromosome"/>
</dbReference>
<name>A0ABX6TAI1_9SPHN</name>
<dbReference type="PANTHER" id="PTHR43546:SF9">
    <property type="entry name" value="L-ASCORBATE-6-PHOSPHATE LACTONASE ULAG-RELATED"/>
    <property type="match status" value="1"/>
</dbReference>
<dbReference type="SUPFAM" id="SSF56281">
    <property type="entry name" value="Metallo-hydrolase/oxidoreductase"/>
    <property type="match status" value="1"/>
</dbReference>
<dbReference type="Pfam" id="PF12706">
    <property type="entry name" value="Lactamase_B_2"/>
    <property type="match status" value="1"/>
</dbReference>
<keyword evidence="1" id="KW-0378">Hydrolase</keyword>
<evidence type="ECO:0000313" key="4">
    <source>
        <dbReference type="Proteomes" id="UP000516105"/>
    </source>
</evidence>
<dbReference type="EMBL" id="CP060782">
    <property type="protein sequence ID" value="QNP46847.1"/>
    <property type="molecule type" value="Genomic_DNA"/>
</dbReference>
<evidence type="ECO:0000313" key="3">
    <source>
        <dbReference type="EMBL" id="QNP46847.1"/>
    </source>
</evidence>
<accession>A0ABX6TAI1</accession>
<evidence type="ECO:0000256" key="1">
    <source>
        <dbReference type="ARBA" id="ARBA00022801"/>
    </source>
</evidence>
<dbReference type="InterPro" id="IPR001279">
    <property type="entry name" value="Metallo-B-lactamas"/>
</dbReference>
<protein>
    <submittedName>
        <fullName evidence="3">MBL fold metallo-hydrolase</fullName>
    </submittedName>
</protein>
<organism evidence="3 4">
    <name type="scientific">Sphingomonas sediminicola</name>
    <dbReference type="NCBI Taxonomy" id="386874"/>
    <lineage>
        <taxon>Bacteria</taxon>
        <taxon>Pseudomonadati</taxon>
        <taxon>Pseudomonadota</taxon>
        <taxon>Alphaproteobacteria</taxon>
        <taxon>Sphingomonadales</taxon>
        <taxon>Sphingomonadaceae</taxon>
        <taxon>Sphingomonas</taxon>
    </lineage>
</organism>
<proteinExistence type="predicted"/>
<reference evidence="3 4" key="1">
    <citation type="submission" date="2020-08" db="EMBL/GenBank/DDBJ databases">
        <title>Genome sequence of Sphingomonas sediminicola KACC 15039T.</title>
        <authorList>
            <person name="Hyun D.-W."/>
            <person name="Bae J.-W."/>
        </authorList>
    </citation>
    <scope>NUCLEOTIDE SEQUENCE [LARGE SCALE GENOMIC DNA]</scope>
    <source>
        <strain evidence="3 4">KACC 15039</strain>
    </source>
</reference>
<dbReference type="InterPro" id="IPR050114">
    <property type="entry name" value="UPF0173_UPF0282_UlaG_hydrolase"/>
</dbReference>